<evidence type="ECO:0000313" key="2">
    <source>
        <dbReference type="Ensembl" id="ENSSLUP00000023139.1"/>
    </source>
</evidence>
<proteinExistence type="predicted"/>
<name>A0A8C9YE54_SANLU</name>
<dbReference type="Proteomes" id="UP000694568">
    <property type="component" value="Unplaced"/>
</dbReference>
<evidence type="ECO:0000313" key="3">
    <source>
        <dbReference type="Proteomes" id="UP000694568"/>
    </source>
</evidence>
<organism evidence="2 3">
    <name type="scientific">Sander lucioperca</name>
    <name type="common">Pike-perch</name>
    <name type="synonym">Perca lucioperca</name>
    <dbReference type="NCBI Taxonomy" id="283035"/>
    <lineage>
        <taxon>Eukaryota</taxon>
        <taxon>Metazoa</taxon>
        <taxon>Chordata</taxon>
        <taxon>Craniata</taxon>
        <taxon>Vertebrata</taxon>
        <taxon>Euteleostomi</taxon>
        <taxon>Actinopterygii</taxon>
        <taxon>Neopterygii</taxon>
        <taxon>Teleostei</taxon>
        <taxon>Neoteleostei</taxon>
        <taxon>Acanthomorphata</taxon>
        <taxon>Eupercaria</taxon>
        <taxon>Perciformes</taxon>
        <taxon>Percoidei</taxon>
        <taxon>Percidae</taxon>
        <taxon>Luciopercinae</taxon>
        <taxon>Sander</taxon>
    </lineage>
</organism>
<dbReference type="AlphaFoldDB" id="A0A8C9YE54"/>
<reference evidence="2" key="2">
    <citation type="submission" date="2025-09" db="UniProtKB">
        <authorList>
            <consortium name="Ensembl"/>
        </authorList>
    </citation>
    <scope>IDENTIFICATION</scope>
</reference>
<evidence type="ECO:0000256" key="1">
    <source>
        <dbReference type="SAM" id="MobiDB-lite"/>
    </source>
</evidence>
<feature type="region of interest" description="Disordered" evidence="1">
    <location>
        <begin position="91"/>
        <end position="120"/>
    </location>
</feature>
<sequence length="120" mass="13021">MNGKKITHFLGRNSLVHPGKQTLLPGLKALFFNAHPSFPTTSLCGQRGLRGMLTNYPQFPPVMEQLRSDCVPAQAVCSPPEQIRRASIFAGRRRAPHPQTGSWRRFLRSPGAGGCSGGPG</sequence>
<protein>
    <submittedName>
        <fullName evidence="2">Uncharacterized protein</fullName>
    </submittedName>
</protein>
<feature type="compositionally biased region" description="Gly residues" evidence="1">
    <location>
        <begin position="111"/>
        <end position="120"/>
    </location>
</feature>
<dbReference type="Ensembl" id="ENSSLUT00000023900.1">
    <property type="protein sequence ID" value="ENSSLUP00000023139.1"/>
    <property type="gene ID" value="ENSSLUG00000010626.1"/>
</dbReference>
<accession>A0A8C9YE54</accession>
<reference evidence="2" key="1">
    <citation type="submission" date="2025-08" db="UniProtKB">
        <authorList>
            <consortium name="Ensembl"/>
        </authorList>
    </citation>
    <scope>IDENTIFICATION</scope>
</reference>
<keyword evidence="3" id="KW-1185">Reference proteome</keyword>